<dbReference type="OrthoDB" id="274167at2"/>
<dbReference type="KEGG" id="rml:FF011L_10110"/>
<protein>
    <submittedName>
        <fullName evidence="1">Uncharacterized protein</fullName>
    </submittedName>
</protein>
<evidence type="ECO:0000313" key="1">
    <source>
        <dbReference type="EMBL" id="QDS92269.1"/>
    </source>
</evidence>
<name>A0A517MBJ9_9BACT</name>
<gene>
    <name evidence="1" type="ORF">FF011L_10110</name>
</gene>
<dbReference type="AlphaFoldDB" id="A0A517MBJ9"/>
<organism evidence="1 2">
    <name type="scientific">Roseimaritima multifibrata</name>
    <dbReference type="NCBI Taxonomy" id="1930274"/>
    <lineage>
        <taxon>Bacteria</taxon>
        <taxon>Pseudomonadati</taxon>
        <taxon>Planctomycetota</taxon>
        <taxon>Planctomycetia</taxon>
        <taxon>Pirellulales</taxon>
        <taxon>Pirellulaceae</taxon>
        <taxon>Roseimaritima</taxon>
    </lineage>
</organism>
<proteinExistence type="predicted"/>
<dbReference type="RefSeq" id="WP_145350556.1">
    <property type="nucleotide sequence ID" value="NZ_CP036262.1"/>
</dbReference>
<reference evidence="1 2" key="1">
    <citation type="submission" date="2019-02" db="EMBL/GenBank/DDBJ databases">
        <title>Deep-cultivation of Planctomycetes and their phenomic and genomic characterization uncovers novel biology.</title>
        <authorList>
            <person name="Wiegand S."/>
            <person name="Jogler M."/>
            <person name="Boedeker C."/>
            <person name="Pinto D."/>
            <person name="Vollmers J."/>
            <person name="Rivas-Marin E."/>
            <person name="Kohn T."/>
            <person name="Peeters S.H."/>
            <person name="Heuer A."/>
            <person name="Rast P."/>
            <person name="Oberbeckmann S."/>
            <person name="Bunk B."/>
            <person name="Jeske O."/>
            <person name="Meyerdierks A."/>
            <person name="Storesund J.E."/>
            <person name="Kallscheuer N."/>
            <person name="Luecker S."/>
            <person name="Lage O.M."/>
            <person name="Pohl T."/>
            <person name="Merkel B.J."/>
            <person name="Hornburger P."/>
            <person name="Mueller R.-W."/>
            <person name="Bruemmer F."/>
            <person name="Labrenz M."/>
            <person name="Spormann A.M."/>
            <person name="Op den Camp H."/>
            <person name="Overmann J."/>
            <person name="Amann R."/>
            <person name="Jetten M.S.M."/>
            <person name="Mascher T."/>
            <person name="Medema M.H."/>
            <person name="Devos D.P."/>
            <person name="Kaster A.-K."/>
            <person name="Ovreas L."/>
            <person name="Rohde M."/>
            <person name="Galperin M.Y."/>
            <person name="Jogler C."/>
        </authorList>
    </citation>
    <scope>NUCLEOTIDE SEQUENCE [LARGE SCALE GENOMIC DNA]</scope>
    <source>
        <strain evidence="1 2">FF011L</strain>
    </source>
</reference>
<keyword evidence="2" id="KW-1185">Reference proteome</keyword>
<sequence length="259" mass="29323">MVARLFGFFPFWGALVLGAAGSLGAVLSAQPPLGPRAAEEGRPVPDGLGVPASLSAADTFGNPVELPRPEPAVRRVLERGNVRFVFYDGDRQPRLFPGKTELDLKFKYHARTEWEVPASRGVRILVIRPDYDRIDWILDHQIELPASLVSADFFADALVQHELDHVRISADPRIERLFRDRVRKNIQEIRIPWESDQPPLKSIVQQHVDRAIVAEFKQVLQFLQIRYRELDRVTKHGLSRLPGGFLEDAPDLERASSSR</sequence>
<dbReference type="Proteomes" id="UP000320672">
    <property type="component" value="Chromosome"/>
</dbReference>
<accession>A0A517MBJ9</accession>
<dbReference type="EMBL" id="CP036262">
    <property type="protein sequence ID" value="QDS92269.1"/>
    <property type="molecule type" value="Genomic_DNA"/>
</dbReference>
<evidence type="ECO:0000313" key="2">
    <source>
        <dbReference type="Proteomes" id="UP000320672"/>
    </source>
</evidence>